<accession>A0ABM0VYX3</accession>
<feature type="domain" description="Retrotransposon Copia-like N-terminal" evidence="1">
    <location>
        <begin position="17"/>
        <end position="56"/>
    </location>
</feature>
<dbReference type="InterPro" id="IPR029472">
    <property type="entry name" value="Copia-like_N"/>
</dbReference>
<organism evidence="3 4">
    <name type="scientific">Camelina sativa</name>
    <name type="common">False flax</name>
    <name type="synonym">Myagrum sativum</name>
    <dbReference type="NCBI Taxonomy" id="90675"/>
    <lineage>
        <taxon>Eukaryota</taxon>
        <taxon>Viridiplantae</taxon>
        <taxon>Streptophyta</taxon>
        <taxon>Embryophyta</taxon>
        <taxon>Tracheophyta</taxon>
        <taxon>Spermatophyta</taxon>
        <taxon>Magnoliopsida</taxon>
        <taxon>eudicotyledons</taxon>
        <taxon>Gunneridae</taxon>
        <taxon>Pentapetalae</taxon>
        <taxon>rosids</taxon>
        <taxon>malvids</taxon>
        <taxon>Brassicales</taxon>
        <taxon>Brassicaceae</taxon>
        <taxon>Camelineae</taxon>
        <taxon>Camelina</taxon>
    </lineage>
</organism>
<evidence type="ECO:0000259" key="2">
    <source>
        <dbReference type="Pfam" id="PF22936"/>
    </source>
</evidence>
<keyword evidence="3" id="KW-1185">Reference proteome</keyword>
<evidence type="ECO:0000313" key="3">
    <source>
        <dbReference type="Proteomes" id="UP000694864"/>
    </source>
</evidence>
<evidence type="ECO:0000259" key="1">
    <source>
        <dbReference type="Pfam" id="PF14244"/>
    </source>
</evidence>
<evidence type="ECO:0000313" key="4">
    <source>
        <dbReference type="RefSeq" id="XP_010463299.1"/>
    </source>
</evidence>
<dbReference type="PANTHER" id="PTHR47481">
    <property type="match status" value="1"/>
</dbReference>
<sequence>MAEYPDSYPFPSNVHVASSVTLKLNDSNYRLWKTQVESLLSSQKLLGFINDRYQAPPKFVDRTVGDTVRATENPAYEAWFCTDQLVRSWIYGTLTEEALGGVCNLATSLAVWTSLANTYNRSSISREFELKRKLHAIRKQGKTFSAYVREYTAVCDQLSSIGKPVEESIKICGFLLGLGREYDPIAVIIQNSMSRIPTPTFTEVLYEIEGFDTRLQSYDDDAVATQMVFHTPAAQTQEVFQASQTNNYRGRGGYNNKSGSNRGRGGYSSCGRGFYQQAVSSGSNQQSGATNTRPTCQICCKVGHMAAKCWNRFDNNYQGENLAQVLAALQVSDSSGRDWIPDSGATSHVTTTEAALQHATPYQGTDSIMVADGNYLPLTHVGSTSLPVSTGSLTLNDVLVCPTVKKSLLSISKLCDDYPCGVFFDSHKVYILDLQTMRVLAKGPRREGLYVLENQDYKIFYSNR</sequence>
<gene>
    <name evidence="4" type="primary">LOC104743969</name>
</gene>
<feature type="domain" description="Retrovirus-related Pol polyprotein from transposon TNT 1-94-like beta-barrel" evidence="2">
    <location>
        <begin position="339"/>
        <end position="415"/>
    </location>
</feature>
<dbReference type="Pfam" id="PF14244">
    <property type="entry name" value="Retrotran_gag_3"/>
    <property type="match status" value="1"/>
</dbReference>
<dbReference type="RefSeq" id="XP_010463299.1">
    <property type="nucleotide sequence ID" value="XM_010464997.1"/>
</dbReference>
<dbReference type="InterPro" id="IPR054722">
    <property type="entry name" value="PolX-like_BBD"/>
</dbReference>
<proteinExistence type="predicted"/>
<reference evidence="3" key="1">
    <citation type="journal article" date="2014" name="Nat. Commun.">
        <title>The emerging biofuel crop Camelina sativa retains a highly undifferentiated hexaploid genome structure.</title>
        <authorList>
            <person name="Kagale S."/>
            <person name="Koh C."/>
            <person name="Nixon J."/>
            <person name="Bollina V."/>
            <person name="Clarke W.E."/>
            <person name="Tuteja R."/>
            <person name="Spillane C."/>
            <person name="Robinson S.J."/>
            <person name="Links M.G."/>
            <person name="Clarke C."/>
            <person name="Higgins E.E."/>
            <person name="Huebert T."/>
            <person name="Sharpe A.G."/>
            <person name="Parkin I.A."/>
        </authorList>
    </citation>
    <scope>NUCLEOTIDE SEQUENCE [LARGE SCALE GENOMIC DNA]</scope>
    <source>
        <strain evidence="3">cv. DH55</strain>
    </source>
</reference>
<dbReference type="PANTHER" id="PTHR47481:SF10">
    <property type="entry name" value="COPIA-LIKE POLYPROTEIN_RETROTRANSPOSON"/>
    <property type="match status" value="1"/>
</dbReference>
<protein>
    <submittedName>
        <fullName evidence="4">Uncharacterized protein LOC104743969</fullName>
    </submittedName>
</protein>
<dbReference type="GeneID" id="104743969"/>
<reference evidence="4" key="2">
    <citation type="submission" date="2025-08" db="UniProtKB">
        <authorList>
            <consortium name="RefSeq"/>
        </authorList>
    </citation>
    <scope>IDENTIFICATION</scope>
    <source>
        <tissue evidence="4">Leaf</tissue>
    </source>
</reference>
<name>A0ABM0VYX3_CAMSA</name>
<dbReference type="Proteomes" id="UP000694864">
    <property type="component" value="Chromosome 14"/>
</dbReference>
<dbReference type="Pfam" id="PF22936">
    <property type="entry name" value="Pol_BBD"/>
    <property type="match status" value="1"/>
</dbReference>
<dbReference type="Pfam" id="PF14223">
    <property type="entry name" value="Retrotran_gag_2"/>
    <property type="match status" value="1"/>
</dbReference>